<evidence type="ECO:0000313" key="2">
    <source>
        <dbReference type="EMBL" id="MFC0529059.1"/>
    </source>
</evidence>
<dbReference type="InterPro" id="IPR041372">
    <property type="entry name" value="Cas3_C"/>
</dbReference>
<sequence length="132" mass="14159">MTDDAPDYMPGSGIDVVVLRAVGNQVVPVVGETLFDLDATQEPTQALLSELLGSTVRVTTAEGVPHNILAVLEDIPVPPAFLASPWLAASHPVLVRSDGTGRIGDLPVRYSDDRGLQILYPDPEDRDDEWDG</sequence>
<evidence type="ECO:0000313" key="3">
    <source>
        <dbReference type="Proteomes" id="UP001589867"/>
    </source>
</evidence>
<proteinExistence type="predicted"/>
<gene>
    <name evidence="2" type="ORF">ACFFIA_15485</name>
</gene>
<dbReference type="Pfam" id="PF18395">
    <property type="entry name" value="Cas3_C"/>
    <property type="match status" value="1"/>
</dbReference>
<dbReference type="RefSeq" id="WP_377251437.1">
    <property type="nucleotide sequence ID" value="NZ_JBHLUH010000023.1"/>
</dbReference>
<dbReference type="Proteomes" id="UP001589867">
    <property type="component" value="Unassembled WGS sequence"/>
</dbReference>
<comment type="caution">
    <text evidence="2">The sequence shown here is derived from an EMBL/GenBank/DDBJ whole genome shotgun (WGS) entry which is preliminary data.</text>
</comment>
<feature type="domain" description="Cas3 C-terminal" evidence="1">
    <location>
        <begin position="14"/>
        <end position="116"/>
    </location>
</feature>
<protein>
    <recommendedName>
        <fullName evidence="1">Cas3 C-terminal domain-containing protein</fullName>
    </recommendedName>
</protein>
<organism evidence="2 3">
    <name type="scientific">Phytohabitans kaempferiae</name>
    <dbReference type="NCBI Taxonomy" id="1620943"/>
    <lineage>
        <taxon>Bacteria</taxon>
        <taxon>Bacillati</taxon>
        <taxon>Actinomycetota</taxon>
        <taxon>Actinomycetes</taxon>
        <taxon>Micromonosporales</taxon>
        <taxon>Micromonosporaceae</taxon>
    </lineage>
</organism>
<dbReference type="EMBL" id="JBHLUH010000023">
    <property type="protein sequence ID" value="MFC0529059.1"/>
    <property type="molecule type" value="Genomic_DNA"/>
</dbReference>
<accession>A0ABV6M3G5</accession>
<evidence type="ECO:0000259" key="1">
    <source>
        <dbReference type="Pfam" id="PF18395"/>
    </source>
</evidence>
<reference evidence="2 3" key="1">
    <citation type="submission" date="2024-09" db="EMBL/GenBank/DDBJ databases">
        <authorList>
            <person name="Sun Q."/>
            <person name="Mori K."/>
        </authorList>
    </citation>
    <scope>NUCLEOTIDE SEQUENCE [LARGE SCALE GENOMIC DNA]</scope>
    <source>
        <strain evidence="2 3">TBRC 3947</strain>
    </source>
</reference>
<keyword evidence="3" id="KW-1185">Reference proteome</keyword>
<name>A0ABV6M3G5_9ACTN</name>